<dbReference type="SUPFAM" id="SSF103473">
    <property type="entry name" value="MFS general substrate transporter"/>
    <property type="match status" value="2"/>
</dbReference>
<dbReference type="CDD" id="cd17321">
    <property type="entry name" value="MFS_MMR_MDR_like"/>
    <property type="match status" value="1"/>
</dbReference>
<feature type="transmembrane region" description="Helical" evidence="6">
    <location>
        <begin position="147"/>
        <end position="166"/>
    </location>
</feature>
<sequence length="510" mass="52143">MTLLDVSIVNVALPSIETGLGAGENALQWIVSGYALTFGLLLVPSGRIGDARGRRSVFLAGVIVFLLASAACGLAPNGAVLVAARLLQGCGGALITPQVSGFIQTLFRGQERGKAFGFFGATVGLSTAVGPLLGGAIISLFGSDLGWRMVFFVNLPVGALAIVLALRYLPTPPKKSGAGRSADLDPIGVVLLGTAVLAVLLPFIEQRSWPLWLRLILFPVAAVTLLVWVLHERRYGRTKEPVVSLDLFRIRSYVLGAAVGLAYFAGFTGVFFIYTQYLQSGLGYSALQAGLATTPFAVGGALTSIVGSRKVLALGRGLIAAGLATVIVGLSATWVAVLLVPGQNVGWAAAVPLLIAGLGGGLVISPNQTLSLSQVPVKRAGSAGGVLQTGQRIGSAAGIAATGSVFYSAVASSEGDFATAFRHGLFVIVGFVAVALLLALADSLTSKKTPSSEPDAPTERAPGVAQDPDGAPTERHADGRHPDGYHPAMPDAAHGRHAAGHHAAGGSSTP</sequence>
<evidence type="ECO:0000259" key="7">
    <source>
        <dbReference type="PROSITE" id="PS50850"/>
    </source>
</evidence>
<reference evidence="8 9" key="1">
    <citation type="submission" date="2019-05" db="EMBL/GenBank/DDBJ databases">
        <title>Nakamurella sp. N5BH11, whole genome shotgun sequence.</title>
        <authorList>
            <person name="Tuo L."/>
        </authorList>
    </citation>
    <scope>NUCLEOTIDE SEQUENCE [LARGE SCALE GENOMIC DNA]</scope>
    <source>
        <strain evidence="8 9">N5BH11</strain>
    </source>
</reference>
<feature type="transmembrane region" description="Helical" evidence="6">
    <location>
        <begin position="56"/>
        <end position="76"/>
    </location>
</feature>
<dbReference type="Pfam" id="PF07690">
    <property type="entry name" value="MFS_1"/>
    <property type="match status" value="1"/>
</dbReference>
<dbReference type="PANTHER" id="PTHR42718">
    <property type="entry name" value="MAJOR FACILITATOR SUPERFAMILY MULTIDRUG TRANSPORTER MFSC"/>
    <property type="match status" value="1"/>
</dbReference>
<feature type="transmembrane region" description="Helical" evidence="6">
    <location>
        <begin position="345"/>
        <end position="364"/>
    </location>
</feature>
<evidence type="ECO:0000256" key="4">
    <source>
        <dbReference type="ARBA" id="ARBA00023136"/>
    </source>
</evidence>
<feature type="transmembrane region" description="Helical" evidence="6">
    <location>
        <begin position="82"/>
        <end position="103"/>
    </location>
</feature>
<feature type="transmembrane region" description="Helical" evidence="6">
    <location>
        <begin position="187"/>
        <end position="205"/>
    </location>
</feature>
<protein>
    <submittedName>
        <fullName evidence="8">MFS transporter</fullName>
    </submittedName>
</protein>
<dbReference type="GO" id="GO:0022857">
    <property type="term" value="F:transmembrane transporter activity"/>
    <property type="evidence" value="ECO:0007669"/>
    <property type="project" value="InterPro"/>
</dbReference>
<feature type="transmembrane region" description="Helical" evidence="6">
    <location>
        <begin position="423"/>
        <end position="441"/>
    </location>
</feature>
<dbReference type="PROSITE" id="PS50850">
    <property type="entry name" value="MFS"/>
    <property type="match status" value="1"/>
</dbReference>
<evidence type="ECO:0000256" key="5">
    <source>
        <dbReference type="SAM" id="MobiDB-lite"/>
    </source>
</evidence>
<dbReference type="AlphaFoldDB" id="A0A4U6QNF4"/>
<dbReference type="Gene3D" id="1.20.1720.10">
    <property type="entry name" value="Multidrug resistance protein D"/>
    <property type="match status" value="1"/>
</dbReference>
<dbReference type="Proteomes" id="UP000306985">
    <property type="component" value="Unassembled WGS sequence"/>
</dbReference>
<feature type="transmembrane region" description="Helical" evidence="6">
    <location>
        <begin position="211"/>
        <end position="231"/>
    </location>
</feature>
<dbReference type="PANTHER" id="PTHR42718:SF39">
    <property type="entry name" value="ACTINORHODIN TRANSPORTER-RELATED"/>
    <property type="match status" value="1"/>
</dbReference>
<accession>A0A4U6QNF4</accession>
<evidence type="ECO:0000256" key="2">
    <source>
        <dbReference type="ARBA" id="ARBA00022692"/>
    </source>
</evidence>
<feature type="transmembrane region" description="Helical" evidence="6">
    <location>
        <begin position="393"/>
        <end position="411"/>
    </location>
</feature>
<feature type="transmembrane region" description="Helical" evidence="6">
    <location>
        <begin position="115"/>
        <end position="141"/>
    </location>
</feature>
<evidence type="ECO:0000256" key="6">
    <source>
        <dbReference type="SAM" id="Phobius"/>
    </source>
</evidence>
<dbReference type="PRINTS" id="PR01036">
    <property type="entry name" value="TCRTETB"/>
</dbReference>
<dbReference type="InterPro" id="IPR011701">
    <property type="entry name" value="MFS"/>
</dbReference>
<feature type="domain" description="Major facilitator superfamily (MFS) profile" evidence="7">
    <location>
        <begin position="1"/>
        <end position="447"/>
    </location>
</feature>
<proteinExistence type="predicted"/>
<dbReference type="GO" id="GO:0005886">
    <property type="term" value="C:plasma membrane"/>
    <property type="evidence" value="ECO:0007669"/>
    <property type="project" value="UniProtKB-SubCell"/>
</dbReference>
<feature type="compositionally biased region" description="Low complexity" evidence="5">
    <location>
        <begin position="501"/>
        <end position="510"/>
    </location>
</feature>
<evidence type="ECO:0000256" key="3">
    <source>
        <dbReference type="ARBA" id="ARBA00022989"/>
    </source>
</evidence>
<evidence type="ECO:0000256" key="1">
    <source>
        <dbReference type="ARBA" id="ARBA00004651"/>
    </source>
</evidence>
<evidence type="ECO:0000313" key="9">
    <source>
        <dbReference type="Proteomes" id="UP000306985"/>
    </source>
</evidence>
<dbReference type="InterPro" id="IPR020846">
    <property type="entry name" value="MFS_dom"/>
</dbReference>
<evidence type="ECO:0000313" key="8">
    <source>
        <dbReference type="EMBL" id="TKV62227.1"/>
    </source>
</evidence>
<feature type="transmembrane region" description="Helical" evidence="6">
    <location>
        <begin position="286"/>
        <end position="306"/>
    </location>
</feature>
<comment type="subcellular location">
    <subcellularLocation>
        <location evidence="1">Cell membrane</location>
        <topology evidence="1">Multi-pass membrane protein</topology>
    </subcellularLocation>
</comment>
<dbReference type="OrthoDB" id="783189at2"/>
<feature type="compositionally biased region" description="Basic and acidic residues" evidence="5">
    <location>
        <begin position="472"/>
        <end position="484"/>
    </location>
</feature>
<keyword evidence="9" id="KW-1185">Reference proteome</keyword>
<dbReference type="Gene3D" id="1.20.1250.20">
    <property type="entry name" value="MFS general substrate transporter like domains"/>
    <property type="match status" value="1"/>
</dbReference>
<feature type="transmembrane region" description="Helical" evidence="6">
    <location>
        <begin position="252"/>
        <end position="274"/>
    </location>
</feature>
<gene>
    <name evidence="8" type="ORF">FDO65_07275</name>
</gene>
<dbReference type="InterPro" id="IPR036259">
    <property type="entry name" value="MFS_trans_sf"/>
</dbReference>
<keyword evidence="2 6" id="KW-0812">Transmembrane</keyword>
<feature type="transmembrane region" description="Helical" evidence="6">
    <location>
        <begin position="318"/>
        <end position="339"/>
    </location>
</feature>
<keyword evidence="4 6" id="KW-0472">Membrane</keyword>
<comment type="caution">
    <text evidence="8">The sequence shown here is derived from an EMBL/GenBank/DDBJ whole genome shotgun (WGS) entry which is preliminary data.</text>
</comment>
<dbReference type="EMBL" id="SZZH01000001">
    <property type="protein sequence ID" value="TKV62227.1"/>
    <property type="molecule type" value="Genomic_DNA"/>
</dbReference>
<feature type="transmembrane region" description="Helical" evidence="6">
    <location>
        <begin position="26"/>
        <end position="44"/>
    </location>
</feature>
<keyword evidence="3 6" id="KW-1133">Transmembrane helix</keyword>
<name>A0A4U6QNF4_9ACTN</name>
<organism evidence="8 9">
    <name type="scientific">Nakamurella flava</name>
    <dbReference type="NCBI Taxonomy" id="2576308"/>
    <lineage>
        <taxon>Bacteria</taxon>
        <taxon>Bacillati</taxon>
        <taxon>Actinomycetota</taxon>
        <taxon>Actinomycetes</taxon>
        <taxon>Nakamurellales</taxon>
        <taxon>Nakamurellaceae</taxon>
        <taxon>Nakamurella</taxon>
    </lineage>
</organism>
<feature type="region of interest" description="Disordered" evidence="5">
    <location>
        <begin position="446"/>
        <end position="510"/>
    </location>
</feature>